<dbReference type="EMBL" id="JH687878">
    <property type="protein sequence ID" value="EJD35838.1"/>
    <property type="molecule type" value="Genomic_DNA"/>
</dbReference>
<feature type="compositionally biased region" description="Low complexity" evidence="1">
    <location>
        <begin position="111"/>
        <end position="124"/>
    </location>
</feature>
<feature type="compositionally biased region" description="Low complexity" evidence="1">
    <location>
        <begin position="274"/>
        <end position="286"/>
    </location>
</feature>
<gene>
    <name evidence="2" type="ORF">AURDEDRAFT_130419</name>
</gene>
<feature type="compositionally biased region" description="Polar residues" evidence="1">
    <location>
        <begin position="130"/>
        <end position="141"/>
    </location>
</feature>
<dbReference type="AlphaFoldDB" id="J0D8P4"/>
<keyword evidence="3" id="KW-1185">Reference proteome</keyword>
<feature type="region of interest" description="Disordered" evidence="1">
    <location>
        <begin position="54"/>
        <end position="73"/>
    </location>
</feature>
<evidence type="ECO:0000313" key="3">
    <source>
        <dbReference type="Proteomes" id="UP000006514"/>
    </source>
</evidence>
<evidence type="ECO:0000256" key="1">
    <source>
        <dbReference type="SAM" id="MobiDB-lite"/>
    </source>
</evidence>
<protein>
    <submittedName>
        <fullName evidence="2">Uncharacterized protein</fullName>
    </submittedName>
</protein>
<feature type="region of interest" description="Disordered" evidence="1">
    <location>
        <begin position="1"/>
        <end position="48"/>
    </location>
</feature>
<feature type="compositionally biased region" description="Low complexity" evidence="1">
    <location>
        <begin position="61"/>
        <end position="72"/>
    </location>
</feature>
<feature type="region of interest" description="Disordered" evidence="1">
    <location>
        <begin position="108"/>
        <end position="148"/>
    </location>
</feature>
<feature type="region of interest" description="Disordered" evidence="1">
    <location>
        <begin position="265"/>
        <end position="290"/>
    </location>
</feature>
<dbReference type="InParanoid" id="J0D8P4"/>
<reference evidence="3" key="1">
    <citation type="journal article" date="2012" name="Science">
        <title>The Paleozoic origin of enzymatic lignin decomposition reconstructed from 31 fungal genomes.</title>
        <authorList>
            <person name="Floudas D."/>
            <person name="Binder M."/>
            <person name="Riley R."/>
            <person name="Barry K."/>
            <person name="Blanchette R.A."/>
            <person name="Henrissat B."/>
            <person name="Martinez A.T."/>
            <person name="Otillar R."/>
            <person name="Spatafora J.W."/>
            <person name="Yadav J.S."/>
            <person name="Aerts A."/>
            <person name="Benoit I."/>
            <person name="Boyd A."/>
            <person name="Carlson A."/>
            <person name="Copeland A."/>
            <person name="Coutinho P.M."/>
            <person name="de Vries R.P."/>
            <person name="Ferreira P."/>
            <person name="Findley K."/>
            <person name="Foster B."/>
            <person name="Gaskell J."/>
            <person name="Glotzer D."/>
            <person name="Gorecki P."/>
            <person name="Heitman J."/>
            <person name="Hesse C."/>
            <person name="Hori C."/>
            <person name="Igarashi K."/>
            <person name="Jurgens J.A."/>
            <person name="Kallen N."/>
            <person name="Kersten P."/>
            <person name="Kohler A."/>
            <person name="Kuees U."/>
            <person name="Kumar T.K.A."/>
            <person name="Kuo A."/>
            <person name="LaButti K."/>
            <person name="Larrondo L.F."/>
            <person name="Lindquist E."/>
            <person name="Ling A."/>
            <person name="Lombard V."/>
            <person name="Lucas S."/>
            <person name="Lundell T."/>
            <person name="Martin R."/>
            <person name="McLaughlin D.J."/>
            <person name="Morgenstern I."/>
            <person name="Morin E."/>
            <person name="Murat C."/>
            <person name="Nagy L.G."/>
            <person name="Nolan M."/>
            <person name="Ohm R.A."/>
            <person name="Patyshakuliyeva A."/>
            <person name="Rokas A."/>
            <person name="Ruiz-Duenas F.J."/>
            <person name="Sabat G."/>
            <person name="Salamov A."/>
            <person name="Samejima M."/>
            <person name="Schmutz J."/>
            <person name="Slot J.C."/>
            <person name="St John F."/>
            <person name="Stenlid J."/>
            <person name="Sun H."/>
            <person name="Sun S."/>
            <person name="Syed K."/>
            <person name="Tsang A."/>
            <person name="Wiebenga A."/>
            <person name="Young D."/>
            <person name="Pisabarro A."/>
            <person name="Eastwood D.C."/>
            <person name="Martin F."/>
            <person name="Cullen D."/>
            <person name="Grigoriev I.V."/>
            <person name="Hibbett D.S."/>
        </authorList>
    </citation>
    <scope>NUCLEOTIDE SEQUENCE [LARGE SCALE GENOMIC DNA]</scope>
    <source>
        <strain evidence="3">TFB10046</strain>
    </source>
</reference>
<organism evidence="2 3">
    <name type="scientific">Auricularia subglabra (strain TFB-10046 / SS5)</name>
    <name type="common">White-rot fungus</name>
    <name type="synonym">Auricularia delicata (strain TFB10046)</name>
    <dbReference type="NCBI Taxonomy" id="717982"/>
    <lineage>
        <taxon>Eukaryota</taxon>
        <taxon>Fungi</taxon>
        <taxon>Dikarya</taxon>
        <taxon>Basidiomycota</taxon>
        <taxon>Agaricomycotina</taxon>
        <taxon>Agaricomycetes</taxon>
        <taxon>Auriculariales</taxon>
        <taxon>Auriculariaceae</taxon>
        <taxon>Auricularia</taxon>
    </lineage>
</organism>
<accession>J0D8P4</accession>
<feature type="region of interest" description="Disordered" evidence="1">
    <location>
        <begin position="312"/>
        <end position="367"/>
    </location>
</feature>
<dbReference type="Proteomes" id="UP000006514">
    <property type="component" value="Unassembled WGS sequence"/>
</dbReference>
<name>J0D8P4_AURST</name>
<evidence type="ECO:0000313" key="2">
    <source>
        <dbReference type="EMBL" id="EJD35838.1"/>
    </source>
</evidence>
<sequence length="535" mass="59423">MATATSTPKASSSKRISPEPFVKPPSVMSGSIGGQPSMGRSMSSREKLLEEIAAALDGRGTPRPSLSRTSSSAVRERFLAELGGVPGPSRSPLSASTTRERFMEDLGEIPGSSAASAAHGAGTARPMPNRSASMPTPNSFRPGSGLSRDGLFEEIDRLHEILARAEYREASEASAAQHHRDREMTKLVRDMRADLAAERHRADAAEKRAREAMKHVALYRENEQALERSRAQILENLKAYRDELKAAHEQLRIAQQEIDKLAREKHAAEEDAANARAAARRATSTLEAERAREEGLRAGMEAARQEWQRVLASHEAEQEEEEDDYVMPEMPSQAPSVRAPRRTARGAQTPGPPRRQQTVDPDDDDDEPLRVHAQLLEARLRDAQRELAAQPGQAARVSAYTDPGREEEILQQMTRRTEARIKLLFPPGPLGITSCVWHQRHREPPPFAAGMAPQAVLNCGCSMEEGLFEEALMRNSVGSLAGGQANFEPELRRQLLALLKKRWDYQDGDFEIDRETGDWRASEGPEYWEHEYDSR</sequence>
<feature type="compositionally biased region" description="Acidic residues" evidence="1">
    <location>
        <begin position="317"/>
        <end position="326"/>
    </location>
</feature>
<dbReference type="KEGG" id="adl:AURDEDRAFT_130419"/>
<proteinExistence type="predicted"/>
<feature type="compositionally biased region" description="Low complexity" evidence="1">
    <location>
        <begin position="1"/>
        <end position="14"/>
    </location>
</feature>